<keyword evidence="7 11" id="KW-0653">Protein transport</keyword>
<accession>A0A9W8AQL6</accession>
<evidence type="ECO:0000256" key="12">
    <source>
        <dbReference type="SAM" id="Coils"/>
    </source>
</evidence>
<keyword evidence="6 11" id="KW-0931">ER-Golgi transport</keyword>
<dbReference type="GO" id="GO:0005789">
    <property type="term" value="C:endoplasmic reticulum membrane"/>
    <property type="evidence" value="ECO:0007669"/>
    <property type="project" value="UniProtKB-SubCell"/>
</dbReference>
<keyword evidence="8 11" id="KW-1133">Transmembrane helix</keyword>
<dbReference type="PANTHER" id="PTHR12701:SF20">
    <property type="entry name" value="ENDOPLASMIC RETICULUM TRANSMEMBRANE PROTEIN"/>
    <property type="match status" value="1"/>
</dbReference>
<evidence type="ECO:0000256" key="10">
    <source>
        <dbReference type="ARBA" id="ARBA00023136"/>
    </source>
</evidence>
<name>A0A9W8AQL6_9FUNG</name>
<evidence type="ECO:0000256" key="11">
    <source>
        <dbReference type="RuleBase" id="RU367026"/>
    </source>
</evidence>
<dbReference type="InterPro" id="IPR041672">
    <property type="entry name" value="Bap31/Bap29_C"/>
</dbReference>
<evidence type="ECO:0000256" key="3">
    <source>
        <dbReference type="ARBA" id="ARBA00022448"/>
    </source>
</evidence>
<dbReference type="OrthoDB" id="435607at2759"/>
<sequence>MALHYTLIFALLIFELPLPHQWRRNFLYVISRSRWVASGFYWIRVVYVFVFLLFLDAVVRMQKTENELRTEPIADARMESQLHARKFYSQRNVYLTGFTLFLGLILSGTYHLVLDLLKREDEMEATNRVVSDKSKQETTSRHDEVKKLRQDLSNMQSELTEARKQVVDFENLRKQAEGQHQEYMRLADRYNALEKQSIADKKGD</sequence>
<dbReference type="InterPro" id="IPR008417">
    <property type="entry name" value="BAP29/BAP31"/>
</dbReference>
<feature type="transmembrane region" description="Helical" evidence="11">
    <location>
        <begin position="41"/>
        <end position="59"/>
    </location>
</feature>
<feature type="domain" description="Bap31/Bap29 cytoplasmic coiled-coil" evidence="14">
    <location>
        <begin position="144"/>
        <end position="204"/>
    </location>
</feature>
<keyword evidence="3 11" id="KW-0813">Transport</keyword>
<evidence type="ECO:0000259" key="14">
    <source>
        <dbReference type="Pfam" id="PF18035"/>
    </source>
</evidence>
<keyword evidence="10 11" id="KW-0472">Membrane</keyword>
<dbReference type="GO" id="GO:0006886">
    <property type="term" value="P:intracellular protein transport"/>
    <property type="evidence" value="ECO:0007669"/>
    <property type="project" value="UniProtKB-UniRule"/>
</dbReference>
<feature type="transmembrane region" description="Helical" evidence="11">
    <location>
        <begin position="93"/>
        <end position="113"/>
    </location>
</feature>
<comment type="subcellular location">
    <subcellularLocation>
        <location evidence="1 11">Endoplasmic reticulum membrane</location>
        <topology evidence="1 11">Multi-pass membrane protein</topology>
    </subcellularLocation>
</comment>
<evidence type="ECO:0000313" key="15">
    <source>
        <dbReference type="EMBL" id="KAJ1954971.1"/>
    </source>
</evidence>
<evidence type="ECO:0000256" key="8">
    <source>
        <dbReference type="ARBA" id="ARBA00022989"/>
    </source>
</evidence>
<keyword evidence="9 12" id="KW-0175">Coiled coil</keyword>
<evidence type="ECO:0000259" key="13">
    <source>
        <dbReference type="Pfam" id="PF05529"/>
    </source>
</evidence>
<dbReference type="EMBL" id="JANBPY010002445">
    <property type="protein sequence ID" value="KAJ1954971.1"/>
    <property type="molecule type" value="Genomic_DNA"/>
</dbReference>
<dbReference type="Pfam" id="PF18035">
    <property type="entry name" value="Bap31_Bap29_C"/>
    <property type="match status" value="1"/>
</dbReference>
<keyword evidence="16" id="KW-1185">Reference proteome</keyword>
<dbReference type="GO" id="GO:0070973">
    <property type="term" value="P:protein localization to endoplasmic reticulum exit site"/>
    <property type="evidence" value="ECO:0007669"/>
    <property type="project" value="UniProtKB-UniRule"/>
</dbReference>
<feature type="coiled-coil region" evidence="12">
    <location>
        <begin position="145"/>
        <end position="196"/>
    </location>
</feature>
<protein>
    <recommendedName>
        <fullName evidence="11">Endoplasmic reticulum transmembrane protein</fullName>
    </recommendedName>
</protein>
<evidence type="ECO:0000256" key="6">
    <source>
        <dbReference type="ARBA" id="ARBA00022892"/>
    </source>
</evidence>
<dbReference type="AlphaFoldDB" id="A0A9W8AQL6"/>
<evidence type="ECO:0000256" key="5">
    <source>
        <dbReference type="ARBA" id="ARBA00022824"/>
    </source>
</evidence>
<dbReference type="InterPro" id="IPR040463">
    <property type="entry name" value="BAP29/BAP31_N"/>
</dbReference>
<keyword evidence="4 11" id="KW-0812">Transmembrane</keyword>
<feature type="domain" description="BAP29/BAP31 transmembrane" evidence="13">
    <location>
        <begin position="1"/>
        <end position="125"/>
    </location>
</feature>
<reference evidence="15" key="1">
    <citation type="submission" date="2022-07" db="EMBL/GenBank/DDBJ databases">
        <title>Phylogenomic reconstructions and comparative analyses of Kickxellomycotina fungi.</title>
        <authorList>
            <person name="Reynolds N.K."/>
            <person name="Stajich J.E."/>
            <person name="Barry K."/>
            <person name="Grigoriev I.V."/>
            <person name="Crous P."/>
            <person name="Smith M.E."/>
        </authorList>
    </citation>
    <scope>NUCLEOTIDE SEQUENCE</scope>
    <source>
        <strain evidence="15">RSA 1196</strain>
    </source>
</reference>
<dbReference type="PANTHER" id="PTHR12701">
    <property type="entry name" value="BCR-ASSOCIATED PROTEIN, BAP"/>
    <property type="match status" value="1"/>
</dbReference>
<comment type="similarity">
    <text evidence="2 11">Belongs to the BCAP29/BCAP31 family.</text>
</comment>
<proteinExistence type="inferred from homology"/>
<comment type="caution">
    <text evidence="11">Lacks conserved residue(s) required for the propagation of feature annotation.</text>
</comment>
<evidence type="ECO:0000256" key="9">
    <source>
        <dbReference type="ARBA" id="ARBA00023054"/>
    </source>
</evidence>
<dbReference type="Pfam" id="PF05529">
    <property type="entry name" value="Bap31"/>
    <property type="match status" value="1"/>
</dbReference>
<evidence type="ECO:0000313" key="16">
    <source>
        <dbReference type="Proteomes" id="UP001150925"/>
    </source>
</evidence>
<comment type="function">
    <text evidence="11">May play a role in anterograde transport of membrane proteins from the endoplasmic reticulum to the Golgi.</text>
</comment>
<organism evidence="15 16">
    <name type="scientific">Dispira parvispora</name>
    <dbReference type="NCBI Taxonomy" id="1520584"/>
    <lineage>
        <taxon>Eukaryota</taxon>
        <taxon>Fungi</taxon>
        <taxon>Fungi incertae sedis</taxon>
        <taxon>Zoopagomycota</taxon>
        <taxon>Kickxellomycotina</taxon>
        <taxon>Dimargaritomycetes</taxon>
        <taxon>Dimargaritales</taxon>
        <taxon>Dimargaritaceae</taxon>
        <taxon>Dispira</taxon>
    </lineage>
</organism>
<evidence type="ECO:0000256" key="1">
    <source>
        <dbReference type="ARBA" id="ARBA00004477"/>
    </source>
</evidence>
<dbReference type="Proteomes" id="UP001150925">
    <property type="component" value="Unassembled WGS sequence"/>
</dbReference>
<comment type="caution">
    <text evidence="15">The sequence shown here is derived from an EMBL/GenBank/DDBJ whole genome shotgun (WGS) entry which is preliminary data.</text>
</comment>
<gene>
    <name evidence="15" type="primary">YET3</name>
    <name evidence="15" type="ORF">IWQ62_005634</name>
</gene>
<dbReference type="GO" id="GO:0006888">
    <property type="term" value="P:endoplasmic reticulum to Golgi vesicle-mediated transport"/>
    <property type="evidence" value="ECO:0007669"/>
    <property type="project" value="UniProtKB-UniRule"/>
</dbReference>
<evidence type="ECO:0000256" key="4">
    <source>
        <dbReference type="ARBA" id="ARBA00022692"/>
    </source>
</evidence>
<keyword evidence="5 11" id="KW-0256">Endoplasmic reticulum</keyword>
<evidence type="ECO:0000256" key="7">
    <source>
        <dbReference type="ARBA" id="ARBA00022927"/>
    </source>
</evidence>
<evidence type="ECO:0000256" key="2">
    <source>
        <dbReference type="ARBA" id="ARBA00007956"/>
    </source>
</evidence>